<dbReference type="InterPro" id="IPR019432">
    <property type="entry name" value="Acyltransferase_MbtK/IucB-like"/>
</dbReference>
<dbReference type="KEGG" id="barh:WN72_01000"/>
<dbReference type="InterPro" id="IPR000182">
    <property type="entry name" value="GNAT_dom"/>
</dbReference>
<dbReference type="Proteomes" id="UP000594015">
    <property type="component" value="Chromosome"/>
</dbReference>
<comment type="pathway">
    <text evidence="1">Siderophore biosynthesis.</text>
</comment>
<dbReference type="Gene3D" id="3.40.630.30">
    <property type="match status" value="1"/>
</dbReference>
<dbReference type="PROSITE" id="PS51186">
    <property type="entry name" value="GNAT"/>
    <property type="match status" value="1"/>
</dbReference>
<dbReference type="SMART" id="SM01006">
    <property type="entry name" value="AlcB"/>
    <property type="match status" value="1"/>
</dbReference>
<dbReference type="PANTHER" id="PTHR31438">
    <property type="entry name" value="LYSINE N-ACYLTRANSFERASE C17G9.06C-RELATED"/>
    <property type="match status" value="1"/>
</dbReference>
<evidence type="ECO:0000256" key="1">
    <source>
        <dbReference type="ARBA" id="ARBA00004924"/>
    </source>
</evidence>
<evidence type="ECO:0000313" key="4">
    <source>
        <dbReference type="EMBL" id="QOZ65183.1"/>
    </source>
</evidence>
<reference evidence="4 5" key="1">
    <citation type="submission" date="2018-06" db="EMBL/GenBank/DDBJ databases">
        <title>Comparative genomics of Bradyrhizobium nodulating Arachidis hypogaea.</title>
        <authorList>
            <person name="Li Y."/>
        </authorList>
    </citation>
    <scope>NUCLEOTIDE SEQUENCE [LARGE SCALE GENOMIC DNA]</scope>
    <source>
        <strain evidence="4 5">CCBAU 051107</strain>
    </source>
</reference>
<dbReference type="GO" id="GO:0046677">
    <property type="term" value="P:response to antibiotic"/>
    <property type="evidence" value="ECO:0007669"/>
    <property type="project" value="UniProtKB-KW"/>
</dbReference>
<dbReference type="PANTHER" id="PTHR31438:SF1">
    <property type="entry name" value="LYSINE N-ACYLTRANSFERASE C17G9.06C-RELATED"/>
    <property type="match status" value="1"/>
</dbReference>
<accession>A0AAE7TDY0</accession>
<dbReference type="SUPFAM" id="SSF55729">
    <property type="entry name" value="Acyl-CoA N-acyltransferases (Nat)"/>
    <property type="match status" value="1"/>
</dbReference>
<feature type="domain" description="N-acetyltransferase" evidence="3">
    <location>
        <begin position="5"/>
        <end position="161"/>
    </location>
</feature>
<evidence type="ECO:0000256" key="2">
    <source>
        <dbReference type="ARBA" id="ARBA00023251"/>
    </source>
</evidence>
<evidence type="ECO:0000259" key="3">
    <source>
        <dbReference type="PROSITE" id="PS51186"/>
    </source>
</evidence>
<dbReference type="GO" id="GO:0016410">
    <property type="term" value="F:N-acyltransferase activity"/>
    <property type="evidence" value="ECO:0007669"/>
    <property type="project" value="TreeGrafter"/>
</dbReference>
<dbReference type="GO" id="GO:0019290">
    <property type="term" value="P:siderophore biosynthetic process"/>
    <property type="evidence" value="ECO:0007669"/>
    <property type="project" value="InterPro"/>
</dbReference>
<gene>
    <name evidence="4" type="ORF">WN72_01000</name>
</gene>
<dbReference type="EMBL" id="CP030050">
    <property type="protein sequence ID" value="QOZ65183.1"/>
    <property type="molecule type" value="Genomic_DNA"/>
</dbReference>
<evidence type="ECO:0000313" key="5">
    <source>
        <dbReference type="Proteomes" id="UP000594015"/>
    </source>
</evidence>
<proteinExistence type="predicted"/>
<dbReference type="AlphaFoldDB" id="A0AAE7TDY0"/>
<keyword evidence="2" id="KW-0046">Antibiotic resistance</keyword>
<dbReference type="RefSeq" id="WP_092211628.1">
    <property type="nucleotide sequence ID" value="NZ_CP030050.1"/>
</dbReference>
<name>A0AAE7TDY0_9BRAD</name>
<protein>
    <submittedName>
        <fullName evidence="4">N-acetyltransferase</fullName>
    </submittedName>
</protein>
<dbReference type="Pfam" id="PF13523">
    <property type="entry name" value="Acetyltransf_8"/>
    <property type="match status" value="1"/>
</dbReference>
<dbReference type="InterPro" id="IPR016181">
    <property type="entry name" value="Acyl_CoA_acyltransferase"/>
</dbReference>
<organism evidence="4 5">
    <name type="scientific">Bradyrhizobium arachidis</name>
    <dbReference type="NCBI Taxonomy" id="858423"/>
    <lineage>
        <taxon>Bacteria</taxon>
        <taxon>Pseudomonadati</taxon>
        <taxon>Pseudomonadota</taxon>
        <taxon>Alphaproteobacteria</taxon>
        <taxon>Hyphomicrobiales</taxon>
        <taxon>Nitrobacteraceae</taxon>
        <taxon>Bradyrhizobium</taxon>
    </lineage>
</organism>
<sequence>MSLSYTFRPMTTADLPLIRRWLREAHVREWWGDPDEQFTLVSGDLDEPAMDQFIVLADDKPFGYLQCYRLTAWNTGFGPQPEGTRGIDQFIGEGDMVGRGHGSAFIRQFVDDCFRHGLPRMVTDPDPLNARALRAYEKAGFVRDHMVDTPDGTALLMVREP</sequence>